<comment type="caution">
    <text evidence="8">The sequence shown here is derived from an EMBL/GenBank/DDBJ whole genome shotgun (WGS) entry which is preliminary data.</text>
</comment>
<evidence type="ECO:0000313" key="9">
    <source>
        <dbReference type="Proteomes" id="UP000246018"/>
    </source>
</evidence>
<dbReference type="OrthoDB" id="4297752at2"/>
<evidence type="ECO:0000259" key="7">
    <source>
        <dbReference type="Pfam" id="PF00413"/>
    </source>
</evidence>
<dbReference type="Gene3D" id="3.40.390.10">
    <property type="entry name" value="Collagenase (Catalytic Domain)"/>
    <property type="match status" value="1"/>
</dbReference>
<name>A0A2T8F7T2_9ACTN</name>
<evidence type="ECO:0000256" key="6">
    <source>
        <dbReference type="SAM" id="Phobius"/>
    </source>
</evidence>
<keyword evidence="9" id="KW-1185">Reference proteome</keyword>
<sequence>MTEPPPSERERLRRARELEEAMRELDRLDREHGLGAMPGTTGPGLTTPEARPRGAGSSPVLVGLVVVGVVLAGLLALRPGGDLMTVARMLGIAPEIYANPPEFTPGQGEFRFLRTQSGRAGSADGEPVGYDPCTPIEYAVNPAGAPDGWSELIETGIEHTEWATGLDFQYVGETELRPFNDLQHDFIAAKDQPVVIGFGDASEFPGLADDVAGIGGSVAFTGGGAGPGRTYFTTGSIALDVDIFTDDAHPAELQAIVDHELGHVVGLDHVDSPAELMHATNLGRTTYGEGDLEGLARLGSLPCR</sequence>
<feature type="domain" description="Peptidase M10 metallopeptidase" evidence="7">
    <location>
        <begin position="234"/>
        <end position="280"/>
    </location>
</feature>
<dbReference type="GO" id="GO:0006508">
    <property type="term" value="P:proteolysis"/>
    <property type="evidence" value="ECO:0007669"/>
    <property type="project" value="UniProtKB-KW"/>
</dbReference>
<keyword evidence="2" id="KW-0479">Metal-binding</keyword>
<evidence type="ECO:0000256" key="3">
    <source>
        <dbReference type="ARBA" id="ARBA00022801"/>
    </source>
</evidence>
<dbReference type="InterPro" id="IPR001818">
    <property type="entry name" value="Pept_M10_metallopeptidase"/>
</dbReference>
<protein>
    <recommendedName>
        <fullName evidence="7">Peptidase M10 metallopeptidase domain-containing protein</fullName>
    </recommendedName>
</protein>
<evidence type="ECO:0000256" key="2">
    <source>
        <dbReference type="ARBA" id="ARBA00022723"/>
    </source>
</evidence>
<proteinExistence type="predicted"/>
<keyword evidence="1" id="KW-0645">Protease</keyword>
<keyword evidence="6" id="KW-0812">Transmembrane</keyword>
<feature type="transmembrane region" description="Helical" evidence="6">
    <location>
        <begin position="60"/>
        <end position="77"/>
    </location>
</feature>
<dbReference type="RefSeq" id="WP_116573543.1">
    <property type="nucleotide sequence ID" value="NZ_QDGZ01000007.1"/>
</dbReference>
<dbReference type="Pfam" id="PF00413">
    <property type="entry name" value="Peptidase_M10"/>
    <property type="match status" value="1"/>
</dbReference>
<organism evidence="8 9">
    <name type="scientific">Nocardioides gansuensis</name>
    <dbReference type="NCBI Taxonomy" id="2138300"/>
    <lineage>
        <taxon>Bacteria</taxon>
        <taxon>Bacillati</taxon>
        <taxon>Actinomycetota</taxon>
        <taxon>Actinomycetes</taxon>
        <taxon>Propionibacteriales</taxon>
        <taxon>Nocardioidaceae</taxon>
        <taxon>Nocardioides</taxon>
    </lineage>
</organism>
<feature type="region of interest" description="Disordered" evidence="5">
    <location>
        <begin position="22"/>
        <end position="55"/>
    </location>
</feature>
<keyword evidence="6" id="KW-1133">Transmembrane helix</keyword>
<accession>A0A2T8F7T2</accession>
<keyword evidence="4" id="KW-0862">Zinc</keyword>
<dbReference type="GO" id="GO:0008270">
    <property type="term" value="F:zinc ion binding"/>
    <property type="evidence" value="ECO:0007669"/>
    <property type="project" value="InterPro"/>
</dbReference>
<feature type="compositionally biased region" description="Low complexity" evidence="5">
    <location>
        <begin position="34"/>
        <end position="55"/>
    </location>
</feature>
<dbReference type="SUPFAM" id="SSF55486">
    <property type="entry name" value="Metalloproteases ('zincins'), catalytic domain"/>
    <property type="match status" value="1"/>
</dbReference>
<dbReference type="GO" id="GO:0004222">
    <property type="term" value="F:metalloendopeptidase activity"/>
    <property type="evidence" value="ECO:0007669"/>
    <property type="project" value="InterPro"/>
</dbReference>
<gene>
    <name evidence="8" type="ORF">DDE18_17580</name>
</gene>
<evidence type="ECO:0000313" key="8">
    <source>
        <dbReference type="EMBL" id="PVG81778.1"/>
    </source>
</evidence>
<feature type="compositionally biased region" description="Basic and acidic residues" evidence="5">
    <location>
        <begin position="22"/>
        <end position="33"/>
    </location>
</feature>
<evidence type="ECO:0000256" key="5">
    <source>
        <dbReference type="SAM" id="MobiDB-lite"/>
    </source>
</evidence>
<evidence type="ECO:0000256" key="1">
    <source>
        <dbReference type="ARBA" id="ARBA00022670"/>
    </source>
</evidence>
<dbReference type="InterPro" id="IPR024079">
    <property type="entry name" value="MetalloPept_cat_dom_sf"/>
</dbReference>
<keyword evidence="6" id="KW-0472">Membrane</keyword>
<dbReference type="GO" id="GO:0031012">
    <property type="term" value="C:extracellular matrix"/>
    <property type="evidence" value="ECO:0007669"/>
    <property type="project" value="InterPro"/>
</dbReference>
<evidence type="ECO:0000256" key="4">
    <source>
        <dbReference type="ARBA" id="ARBA00022833"/>
    </source>
</evidence>
<dbReference type="Proteomes" id="UP000246018">
    <property type="component" value="Unassembled WGS sequence"/>
</dbReference>
<reference evidence="8 9" key="1">
    <citation type="submission" date="2018-04" db="EMBL/GenBank/DDBJ databases">
        <title>Genome of Nocardioides gansuensis WSJ-1.</title>
        <authorList>
            <person name="Wu S."/>
            <person name="Wang G."/>
        </authorList>
    </citation>
    <scope>NUCLEOTIDE SEQUENCE [LARGE SCALE GENOMIC DNA]</scope>
    <source>
        <strain evidence="8 9">WSJ-1</strain>
    </source>
</reference>
<dbReference type="AlphaFoldDB" id="A0A2T8F7T2"/>
<keyword evidence="3" id="KW-0378">Hydrolase</keyword>
<dbReference type="EMBL" id="QDGZ01000007">
    <property type="protein sequence ID" value="PVG81778.1"/>
    <property type="molecule type" value="Genomic_DNA"/>
</dbReference>